<dbReference type="Pfam" id="PF13279">
    <property type="entry name" value="4HBT_2"/>
    <property type="match status" value="1"/>
</dbReference>
<dbReference type="InterPro" id="IPR051490">
    <property type="entry name" value="THEM6_lcsJ_thioesterase"/>
</dbReference>
<organism evidence="2 3">
    <name type="scientific">Ambispora gerdemannii</name>
    <dbReference type="NCBI Taxonomy" id="144530"/>
    <lineage>
        <taxon>Eukaryota</taxon>
        <taxon>Fungi</taxon>
        <taxon>Fungi incertae sedis</taxon>
        <taxon>Mucoromycota</taxon>
        <taxon>Glomeromycotina</taxon>
        <taxon>Glomeromycetes</taxon>
        <taxon>Archaeosporales</taxon>
        <taxon>Ambisporaceae</taxon>
        <taxon>Ambispora</taxon>
    </lineage>
</organism>
<evidence type="ECO:0000313" key="3">
    <source>
        <dbReference type="Proteomes" id="UP000789831"/>
    </source>
</evidence>
<name>A0A9N9GAI4_9GLOM</name>
<dbReference type="Proteomes" id="UP000789831">
    <property type="component" value="Unassembled WGS sequence"/>
</dbReference>
<protein>
    <submittedName>
        <fullName evidence="2">7686_t:CDS:1</fullName>
    </submittedName>
</protein>
<dbReference type="Gene3D" id="3.10.129.10">
    <property type="entry name" value="Hotdog Thioesterase"/>
    <property type="match status" value="1"/>
</dbReference>
<sequence length="267" mass="31185">MSSALSNSSYMSSLTKNPLTSALLSLAPFFGSLAKHILFVLILLNVKSLPTVYHWRCWFLFQKIIWRRKRELRERKEGKIEKKTNSQELFRVFRQEHRLWPDDLDLNIHMNNSSYLKVLDFLRIEQIFTLFGDLLIPKELYLANGGCKIVYKKEIPPFAKYTVESCVLTWNDKWVFILSRFLLPSKAKTSADKDPIVATIVVNKLVFKEPNGKTAEPAAVFERLGFFKGESEEERNEREAARKKLWTFVESGVDKLFEENGIWKRVT</sequence>
<evidence type="ECO:0000313" key="2">
    <source>
        <dbReference type="EMBL" id="CAG8588517.1"/>
    </source>
</evidence>
<dbReference type="OrthoDB" id="265761at2759"/>
<reference evidence="2" key="1">
    <citation type="submission" date="2021-06" db="EMBL/GenBank/DDBJ databases">
        <authorList>
            <person name="Kallberg Y."/>
            <person name="Tangrot J."/>
            <person name="Rosling A."/>
        </authorList>
    </citation>
    <scope>NUCLEOTIDE SEQUENCE</scope>
    <source>
        <strain evidence="2">MT106</strain>
    </source>
</reference>
<accession>A0A9N9GAI4</accession>
<proteinExistence type="inferred from homology"/>
<comment type="similarity">
    <text evidence="1">Belongs to the lcsJ thioesterase family.</text>
</comment>
<dbReference type="PANTHER" id="PTHR12475">
    <property type="match status" value="1"/>
</dbReference>
<dbReference type="CDD" id="cd00586">
    <property type="entry name" value="4HBT"/>
    <property type="match status" value="1"/>
</dbReference>
<dbReference type="PANTHER" id="PTHR12475:SF4">
    <property type="entry name" value="PROTEIN THEM6"/>
    <property type="match status" value="1"/>
</dbReference>
<dbReference type="EMBL" id="CAJVPL010001813">
    <property type="protein sequence ID" value="CAG8588517.1"/>
    <property type="molecule type" value="Genomic_DNA"/>
</dbReference>
<keyword evidence="3" id="KW-1185">Reference proteome</keyword>
<dbReference type="AlphaFoldDB" id="A0A9N9GAI4"/>
<comment type="caution">
    <text evidence="2">The sequence shown here is derived from an EMBL/GenBank/DDBJ whole genome shotgun (WGS) entry which is preliminary data.</text>
</comment>
<dbReference type="InterPro" id="IPR029069">
    <property type="entry name" value="HotDog_dom_sf"/>
</dbReference>
<evidence type="ECO:0000256" key="1">
    <source>
        <dbReference type="ARBA" id="ARBA00038476"/>
    </source>
</evidence>
<gene>
    <name evidence="2" type="ORF">AGERDE_LOCUS8486</name>
</gene>
<dbReference type="SUPFAM" id="SSF54637">
    <property type="entry name" value="Thioesterase/thiol ester dehydrase-isomerase"/>
    <property type="match status" value="1"/>
</dbReference>